<evidence type="ECO:0000256" key="7">
    <source>
        <dbReference type="SAM" id="SignalP"/>
    </source>
</evidence>
<dbReference type="Gene3D" id="2.40.440.10">
    <property type="entry name" value="L,D-transpeptidase catalytic domain-like"/>
    <property type="match status" value="1"/>
</dbReference>
<dbReference type="PANTHER" id="PTHR30582">
    <property type="entry name" value="L,D-TRANSPEPTIDASE"/>
    <property type="match status" value="1"/>
</dbReference>
<dbReference type="EMBL" id="JAFEJT020000011">
    <property type="protein sequence ID" value="MCH9275444.1"/>
    <property type="molecule type" value="Genomic_DNA"/>
</dbReference>
<protein>
    <submittedName>
        <fullName evidence="9">L,D-transpeptidase</fullName>
    </submittedName>
</protein>
<feature type="domain" description="L,D-TPase catalytic" evidence="8">
    <location>
        <begin position="297"/>
        <end position="418"/>
    </location>
</feature>
<feature type="active site" description="Proton donor/acceptor" evidence="6">
    <location>
        <position position="368"/>
    </location>
</feature>
<evidence type="ECO:0000313" key="9">
    <source>
        <dbReference type="EMBL" id="MCH9275444.1"/>
    </source>
</evidence>
<keyword evidence="3 6" id="KW-0133">Cell shape</keyword>
<reference evidence="9 10" key="1">
    <citation type="journal article" date="2021" name="Environ. Microbiol.">
        <title>Genetic insights into the dark matter of the mammalian gut microbiota through targeted genome reconstruction.</title>
        <authorList>
            <person name="Lugli G.A."/>
            <person name="Alessandri G."/>
            <person name="Milani C."/>
            <person name="Viappiani A."/>
            <person name="Fontana F."/>
            <person name="Tarracchini C."/>
            <person name="Mancabelli L."/>
            <person name="Argentini C."/>
            <person name="Ruiz L."/>
            <person name="Margolles A."/>
            <person name="van Sinderen D."/>
            <person name="Turroni F."/>
            <person name="Ventura M."/>
        </authorList>
    </citation>
    <scope>NUCLEOTIDE SEQUENCE [LARGE SCALE GENOMIC DNA]</scope>
    <source>
        <strain evidence="9 10">MA1</strain>
    </source>
</reference>
<evidence type="ECO:0000256" key="6">
    <source>
        <dbReference type="PROSITE-ProRule" id="PRU01373"/>
    </source>
</evidence>
<evidence type="ECO:0000256" key="5">
    <source>
        <dbReference type="ARBA" id="ARBA00023316"/>
    </source>
</evidence>
<dbReference type="PROSITE" id="PS52029">
    <property type="entry name" value="LD_TPASE"/>
    <property type="match status" value="1"/>
</dbReference>
<evidence type="ECO:0000256" key="2">
    <source>
        <dbReference type="ARBA" id="ARBA00022679"/>
    </source>
</evidence>
<gene>
    <name evidence="9" type="ORF">JS533_004030</name>
</gene>
<dbReference type="Pfam" id="PF03734">
    <property type="entry name" value="YkuD"/>
    <property type="match status" value="1"/>
</dbReference>
<dbReference type="SUPFAM" id="SSF141523">
    <property type="entry name" value="L,D-transpeptidase catalytic domain-like"/>
    <property type="match status" value="1"/>
</dbReference>
<feature type="active site" description="Nucleophile" evidence="6">
    <location>
        <position position="394"/>
    </location>
</feature>
<keyword evidence="2" id="KW-0808">Transferase</keyword>
<keyword evidence="5 6" id="KW-0961">Cell wall biogenesis/degradation</keyword>
<dbReference type="SUPFAM" id="SSF69318">
    <property type="entry name" value="Integrin alpha N-terminal domain"/>
    <property type="match status" value="1"/>
</dbReference>
<comment type="pathway">
    <text evidence="1 6">Cell wall biogenesis; peptidoglycan biosynthesis.</text>
</comment>
<reference evidence="9 10" key="2">
    <citation type="journal article" date="2021" name="Syst. Appl. Microbiol.">
        <title>Phylogenetic classification of ten novel species belonging to the genus Bifidobacterium comprising B. phasiani sp. nov., B. pongonis sp. nov., B. saguinibicoloris sp. nov., B. colobi sp. nov., B. simiiventris sp. nov., B. santillanense sp. nov., B. miconis sp. nov., B. amazonense sp. nov., B. pluvialisilvae sp. nov., and B. miconisargentati sp. nov.</title>
        <authorList>
            <person name="Lugli G.A."/>
            <person name="Calvete-Torre I."/>
            <person name="Alessandri G."/>
            <person name="Milani C."/>
            <person name="Turroni F."/>
            <person name="Laiolo P."/>
            <person name="Ossiprandi M.C."/>
            <person name="Margolles A."/>
            <person name="Ruiz L."/>
            <person name="Ventura M."/>
        </authorList>
    </citation>
    <scope>NUCLEOTIDE SEQUENCE [LARGE SCALE GENOMIC DNA]</scope>
    <source>
        <strain evidence="9 10">MA1</strain>
    </source>
</reference>
<dbReference type="Proteomes" id="UP000710815">
    <property type="component" value="Unassembled WGS sequence"/>
</dbReference>
<dbReference type="CDD" id="cd16913">
    <property type="entry name" value="YkuD_like"/>
    <property type="match status" value="1"/>
</dbReference>
<dbReference type="InterPro" id="IPR005490">
    <property type="entry name" value="LD_TPept_cat_dom"/>
</dbReference>
<feature type="chain" id="PRO_5047055623" evidence="7">
    <location>
        <begin position="31"/>
        <end position="418"/>
    </location>
</feature>
<evidence type="ECO:0000256" key="4">
    <source>
        <dbReference type="ARBA" id="ARBA00022984"/>
    </source>
</evidence>
<evidence type="ECO:0000256" key="1">
    <source>
        <dbReference type="ARBA" id="ARBA00004752"/>
    </source>
</evidence>
<organism evidence="9 10">
    <name type="scientific">Bifidobacterium amazonense</name>
    <dbReference type="NCBI Taxonomy" id="2809027"/>
    <lineage>
        <taxon>Bacteria</taxon>
        <taxon>Bacillati</taxon>
        <taxon>Actinomycetota</taxon>
        <taxon>Actinomycetes</taxon>
        <taxon>Bifidobacteriales</taxon>
        <taxon>Bifidobacteriaceae</taxon>
        <taxon>Bifidobacterium</taxon>
    </lineage>
</organism>
<proteinExistence type="predicted"/>
<keyword evidence="10" id="KW-1185">Reference proteome</keyword>
<evidence type="ECO:0000313" key="10">
    <source>
        <dbReference type="Proteomes" id="UP000710815"/>
    </source>
</evidence>
<keyword evidence="4 6" id="KW-0573">Peptidoglycan synthesis</keyword>
<name>A0ABS9VTL2_9BIFI</name>
<comment type="caution">
    <text evidence="9">The sequence shown here is derived from an EMBL/GenBank/DDBJ whole genome shotgun (WGS) entry which is preliminary data.</text>
</comment>
<dbReference type="InterPro" id="IPR050979">
    <property type="entry name" value="LD-transpeptidase"/>
</dbReference>
<accession>A0ABS9VTL2</accession>
<evidence type="ECO:0000256" key="3">
    <source>
        <dbReference type="ARBA" id="ARBA00022960"/>
    </source>
</evidence>
<dbReference type="InterPro" id="IPR038063">
    <property type="entry name" value="Transpep_catalytic_dom"/>
</dbReference>
<dbReference type="InterPro" id="IPR028994">
    <property type="entry name" value="Integrin_alpha_N"/>
</dbReference>
<keyword evidence="7" id="KW-0732">Signal</keyword>
<sequence length="418" mass="44411">MNTHVISDSMRKACAAGVAAAAVFGLSVIAAPTASAAADPSFGQGGRYYYFLNGLHGGKADRETIYGKASDTVLVGDWNGDGKDTLAVRRGNQYHIKNAIAGGAADQVVTYGHADDTVLVGDWNGDGKDTLAVRRGNTYYIKNTLGGGPADAVITYGRADDTVLVGDWNGDGKDTLAVQRGNTYYISDSITSGPADSVVTYGRADDAVLVGDWNGDGKDTFAVRRGSTFYVKNAIAGGAADETFTFGRETDGVLVGDWDGNGTDTLAVRRDNDAPKTPQYLRPSGGAYPNLGKVANLSIEVSLAAQRVYVKSGSTTIYTMLASTGMDDSTPHGTYYVQNRGGSFYNSTEGMGANYWVSWKDYGTYLFHTVPTDRNGNYIVSEANKLGRPASHGCVRLTVPDAKWLYDQLPEGTKVVIH</sequence>
<dbReference type="PANTHER" id="PTHR30582:SF2">
    <property type="entry name" value="L,D-TRANSPEPTIDASE YCIB-RELATED"/>
    <property type="match status" value="1"/>
</dbReference>
<feature type="signal peptide" evidence="7">
    <location>
        <begin position="1"/>
        <end position="30"/>
    </location>
</feature>
<evidence type="ECO:0000259" key="8">
    <source>
        <dbReference type="PROSITE" id="PS52029"/>
    </source>
</evidence>
<dbReference type="RefSeq" id="WP_241513237.1">
    <property type="nucleotide sequence ID" value="NZ_JAFEJT020000011.1"/>
</dbReference>